<accession>A0A059BIV6</accession>
<dbReference type="Gene3D" id="1.25.10.10">
    <property type="entry name" value="Leucine-rich Repeat Variant"/>
    <property type="match status" value="3"/>
</dbReference>
<organism evidence="2">
    <name type="scientific">Eucalyptus grandis</name>
    <name type="common">Flooded gum</name>
    <dbReference type="NCBI Taxonomy" id="71139"/>
    <lineage>
        <taxon>Eukaryota</taxon>
        <taxon>Viridiplantae</taxon>
        <taxon>Streptophyta</taxon>
        <taxon>Embryophyta</taxon>
        <taxon>Tracheophyta</taxon>
        <taxon>Spermatophyta</taxon>
        <taxon>Magnoliopsida</taxon>
        <taxon>eudicotyledons</taxon>
        <taxon>Gunneridae</taxon>
        <taxon>Pentapetalae</taxon>
        <taxon>rosids</taxon>
        <taxon>malvids</taxon>
        <taxon>Myrtales</taxon>
        <taxon>Myrtaceae</taxon>
        <taxon>Myrtoideae</taxon>
        <taxon>Eucalypteae</taxon>
        <taxon>Eucalyptus</taxon>
    </lineage>
</organism>
<dbReference type="SUPFAM" id="SSF48371">
    <property type="entry name" value="ARM repeat"/>
    <property type="match status" value="2"/>
</dbReference>
<dbReference type="InterPro" id="IPR052608">
    <property type="entry name" value="U-box_domain_protein"/>
</dbReference>
<dbReference type="InterPro" id="IPR000225">
    <property type="entry name" value="Armadillo"/>
</dbReference>
<dbReference type="PANTHER" id="PTHR45958">
    <property type="entry name" value="RING-TYPE E3 UBIQUITIN TRANSFERASE"/>
    <property type="match status" value="1"/>
</dbReference>
<evidence type="ECO:0008006" key="3">
    <source>
        <dbReference type="Google" id="ProtNLM"/>
    </source>
</evidence>
<gene>
    <name evidence="2" type="ORF">EUGRSUZ_G03250</name>
</gene>
<keyword evidence="1" id="KW-0677">Repeat</keyword>
<sequence length="842" mass="91644">MYERDRSFGELVSKLQASIRDVASLAKGSEAESEVLLEFGALAEKFVPILDDLSGNDGAKGSSPMRKAVESLDMEFGRAKALIRSPNPREPVKQIEELAHDLGRSLGLVLFARLDISTEIKQKISALHRELMNTNFATGRITSSSTSSEVGFDSESEVEVEEEKDIIEEIEEIEEEGINLDINDVALQLKYGDDDKLKFALLGLQDMVNGEVVNQDWISDESIVPILTNRLSVGKQNSRLTVLRILRALASRDAENKEKMADVSSLSVLVKSLSRDVEERREAVGLLLSLSDLNTVRRRIGRIQGCIVMLVAMLNSEDPVASSDARKLLNALSSNTQNALHMAEAGYFKPLVQYLKEGSDMSKILMASALSRMELTNQSKASLGEDGAINPLVKMFSTGKLEAKLSALSALHDLSSLTENIQRLVSSGIVSYLLQLLFSVTSVLMTLREPASAILARIAQSESVLVNPDVAQQMLSLLNLSSSTIQCHLLQALNSIAAHPNASKIKRKMREKGAFQLLLPFLTESNTKIRTDALKLLHTLSKDSPEELGEQLGESHLCTLVSITATSISMIEKAAAVGILSNLPIADKKATETMKRANLLPILLSTKSSSSATSTSTDQAELWLEESIAGVLIRFTSPSDKKLQHFSAEHGAILSLVKLLSSGSPLARARAATALAQLSQSSFSLAKYRRSRWLCVSPSSDALCQVHESFCGVKCTFCIVKAGAVAPLIRALECKEADEAVLDALATLVQDENCENGSNYLAKMSGVPALIKVLESGIVKAQEKALTILEKIFRSDEHRLKYGASAQMVLIDLAQSTNSRLKSTVARMLAQLELLQIQSSYF</sequence>
<dbReference type="InterPro" id="IPR011989">
    <property type="entry name" value="ARM-like"/>
</dbReference>
<dbReference type="InterPro" id="IPR016024">
    <property type="entry name" value="ARM-type_fold"/>
</dbReference>
<dbReference type="Gramene" id="KCW65944">
    <property type="protein sequence ID" value="KCW65944"/>
    <property type="gene ID" value="EUGRSUZ_G03250"/>
</dbReference>
<dbReference type="OMA" id="EQFRETH"/>
<name>A0A059BIV6_EUCGR</name>
<dbReference type="eggNOG" id="KOG0167">
    <property type="taxonomic scope" value="Eukaryota"/>
</dbReference>
<proteinExistence type="predicted"/>
<dbReference type="SMART" id="SM00185">
    <property type="entry name" value="ARM"/>
    <property type="match status" value="8"/>
</dbReference>
<reference evidence="2" key="1">
    <citation type="submission" date="2013-07" db="EMBL/GenBank/DDBJ databases">
        <title>The genome of Eucalyptus grandis.</title>
        <authorList>
            <person name="Schmutz J."/>
            <person name="Hayes R."/>
            <person name="Myburg A."/>
            <person name="Tuskan G."/>
            <person name="Grattapaglia D."/>
            <person name="Rokhsar D.S."/>
        </authorList>
    </citation>
    <scope>NUCLEOTIDE SEQUENCE</scope>
    <source>
        <tissue evidence="2">Leaf extractions</tissue>
    </source>
</reference>
<dbReference type="EMBL" id="KK198759">
    <property type="protein sequence ID" value="KCW65944.1"/>
    <property type="molecule type" value="Genomic_DNA"/>
</dbReference>
<dbReference type="PANTHER" id="PTHR45958:SF12">
    <property type="entry name" value="OS01G0948500 PROTEIN"/>
    <property type="match status" value="1"/>
</dbReference>
<dbReference type="STRING" id="71139.A0A059BIV6"/>
<dbReference type="KEGG" id="egr:104454555"/>
<dbReference type="InParanoid" id="A0A059BIV6"/>
<dbReference type="AlphaFoldDB" id="A0A059BIV6"/>
<dbReference type="OrthoDB" id="1683831at2759"/>
<protein>
    <recommendedName>
        <fullName evidence="3">Armadillo repeat-containing domain-containing protein</fullName>
    </recommendedName>
</protein>
<evidence type="ECO:0000256" key="1">
    <source>
        <dbReference type="ARBA" id="ARBA00022737"/>
    </source>
</evidence>
<evidence type="ECO:0000313" key="2">
    <source>
        <dbReference type="EMBL" id="KCW65944.1"/>
    </source>
</evidence>